<evidence type="ECO:0000259" key="3">
    <source>
        <dbReference type="Pfam" id="PF16761"/>
    </source>
</evidence>
<feature type="region of interest" description="Disordered" evidence="1">
    <location>
        <begin position="172"/>
        <end position="208"/>
    </location>
</feature>
<protein>
    <submittedName>
        <fullName evidence="4">Uncharacterized protein</fullName>
    </submittedName>
</protein>
<dbReference type="InterPro" id="IPR031915">
    <property type="entry name" value="Clr2_N"/>
</dbReference>
<keyword evidence="5" id="KW-1185">Reference proteome</keyword>
<evidence type="ECO:0000313" key="4">
    <source>
        <dbReference type="EMBL" id="KAK4504092.1"/>
    </source>
</evidence>
<feature type="region of interest" description="Disordered" evidence="1">
    <location>
        <begin position="661"/>
        <end position="682"/>
    </location>
</feature>
<dbReference type="Pfam" id="PF10383">
    <property type="entry name" value="Clr2"/>
    <property type="match status" value="1"/>
</dbReference>
<evidence type="ECO:0000259" key="2">
    <source>
        <dbReference type="Pfam" id="PF10383"/>
    </source>
</evidence>
<dbReference type="InterPro" id="IPR038986">
    <property type="entry name" value="Clr2"/>
</dbReference>
<dbReference type="PANTHER" id="PTHR38046">
    <property type="entry name" value="CRYPTIC LOCI REGULATOR 2"/>
    <property type="match status" value="1"/>
</dbReference>
<dbReference type="EMBL" id="JAXOVC010000003">
    <property type="protein sequence ID" value="KAK4504092.1"/>
    <property type="molecule type" value="Genomic_DNA"/>
</dbReference>
<name>A0ABR0ER64_ZASCE</name>
<feature type="domain" description="Cryptic loci regulator 2 N-terminal" evidence="3">
    <location>
        <begin position="53"/>
        <end position="114"/>
    </location>
</feature>
<gene>
    <name evidence="4" type="ORF">PRZ48_005007</name>
</gene>
<comment type="caution">
    <text evidence="4">The sequence shown here is derived from an EMBL/GenBank/DDBJ whole genome shotgun (WGS) entry which is preliminary data.</text>
</comment>
<evidence type="ECO:0000313" key="5">
    <source>
        <dbReference type="Proteomes" id="UP001305779"/>
    </source>
</evidence>
<feature type="compositionally biased region" description="Acidic residues" evidence="1">
    <location>
        <begin position="701"/>
        <end position="710"/>
    </location>
</feature>
<feature type="compositionally biased region" description="Basic and acidic residues" evidence="1">
    <location>
        <begin position="661"/>
        <end position="675"/>
    </location>
</feature>
<dbReference type="Pfam" id="PF16761">
    <property type="entry name" value="Clr2_transil"/>
    <property type="match status" value="1"/>
</dbReference>
<feature type="region of interest" description="Disordered" evidence="1">
    <location>
        <begin position="118"/>
        <end position="146"/>
    </location>
</feature>
<proteinExistence type="predicted"/>
<organism evidence="4 5">
    <name type="scientific">Zasmidium cellare</name>
    <name type="common">Wine cellar mold</name>
    <name type="synonym">Racodium cellare</name>
    <dbReference type="NCBI Taxonomy" id="395010"/>
    <lineage>
        <taxon>Eukaryota</taxon>
        <taxon>Fungi</taxon>
        <taxon>Dikarya</taxon>
        <taxon>Ascomycota</taxon>
        <taxon>Pezizomycotina</taxon>
        <taxon>Dothideomycetes</taxon>
        <taxon>Dothideomycetidae</taxon>
        <taxon>Mycosphaerellales</taxon>
        <taxon>Mycosphaerellaceae</taxon>
        <taxon>Zasmidium</taxon>
    </lineage>
</organism>
<accession>A0ABR0ER64</accession>
<dbReference type="PANTHER" id="PTHR38046:SF1">
    <property type="entry name" value="CRYPTIC LOCI REGULATOR 2"/>
    <property type="match status" value="1"/>
</dbReference>
<feature type="compositionally biased region" description="Acidic residues" evidence="1">
    <location>
        <begin position="719"/>
        <end position="740"/>
    </location>
</feature>
<reference evidence="4 5" key="1">
    <citation type="journal article" date="2023" name="G3 (Bethesda)">
        <title>A chromosome-level genome assembly of Zasmidium syzygii isolated from banana leaves.</title>
        <authorList>
            <person name="van Westerhoven A.C."/>
            <person name="Mehrabi R."/>
            <person name="Talebi R."/>
            <person name="Steentjes M.B.F."/>
            <person name="Corcolon B."/>
            <person name="Chong P.A."/>
            <person name="Kema G.H.J."/>
            <person name="Seidl M.F."/>
        </authorList>
    </citation>
    <scope>NUCLEOTIDE SEQUENCE [LARGE SCALE GENOMIC DNA]</scope>
    <source>
        <strain evidence="4 5">P124</strain>
    </source>
</reference>
<feature type="region of interest" description="Disordered" evidence="1">
    <location>
        <begin position="699"/>
        <end position="765"/>
    </location>
</feature>
<sequence length="765" mass="84994">MASPQIINIDASSDGTGAQPNVAAMVRNDTYFLEKLAERWIKETGNQRPGITYRLAQLPTGYAGFERQRDGSKHVDRYLYGHPNGVFRSLNEIYPHFKYLQDNHGTVGCPCKLCTGLGKSKSKSKRKSESNSIVSGSPSERSSHFGATSAGAALTGNAPIVAKPAVKAKSSSFKSAIRNDNPQGLPQGRLTSDSPAPKRNTVNEEGTPDIFRKLLDRLQEAGPKGLTEDIVDQLSPDWRAGNQQLQSLITEWQSRPAYVPRMGEIVLFTRDVSDGETIAWDASSQTLRRTDLDSRSWLNRVSWEAGVVTQLPLEPVAEDDLTGLTTEKKQNIAYAGFRIEPIPEPSNEFKPFSKQHKYVPLHAIRPFSFWKECIRGLSEQDWHPTVKHALTLSSSFSLIGKYSFKGVWPEATLFVRGVFLGPEFVMVGDVVRLAPMHPKRQVTDVMVVSSIRLRFVNLDQTSENDNDDGRPYLTCLHVCGRAFTLDPKKSNDGIAKAPVKPGEHGLPSWFKSYGQWFNALDAEDPKAKLEVPYHRVIGRCLEDSAVKSWYSTPNDLAPASSFQAVNSATAASKFRASDISQGLENVQDARKYSRTHDARIDRNAGKSWYWAETRIEQLDLHEVNGAFIGLKDEERSSKQMNTWRQALKVLDGKGGIEEYHAAQRQRQEEQRRRESAQVASGSWGLMGSAVKANIMDSASGENDDAMEENGPEGSAMQGDEMEDLGLEGDAADDDAMEVEDEHGFQTLQTRADVVDLSNEDDEMYD</sequence>
<dbReference type="InterPro" id="IPR018839">
    <property type="entry name" value="Tscrpt-silencing_Clr2_C"/>
</dbReference>
<dbReference type="Proteomes" id="UP001305779">
    <property type="component" value="Unassembled WGS sequence"/>
</dbReference>
<evidence type="ECO:0000256" key="1">
    <source>
        <dbReference type="SAM" id="MobiDB-lite"/>
    </source>
</evidence>
<feature type="domain" description="Cryptic loci regulator 2 C-terminal" evidence="2">
    <location>
        <begin position="415"/>
        <end position="541"/>
    </location>
</feature>
<feature type="compositionally biased region" description="Polar residues" evidence="1">
    <location>
        <begin position="178"/>
        <end position="194"/>
    </location>
</feature>